<dbReference type="InterPro" id="IPR033481">
    <property type="entry name" value="Dni1/Fig1"/>
</dbReference>
<dbReference type="OrthoDB" id="3550957at2759"/>
<feature type="transmembrane region" description="Helical" evidence="1">
    <location>
        <begin position="12"/>
        <end position="31"/>
    </location>
</feature>
<dbReference type="GO" id="GO:0000747">
    <property type="term" value="P:conjugation with cellular fusion"/>
    <property type="evidence" value="ECO:0007669"/>
    <property type="project" value="TreeGrafter"/>
</dbReference>
<proteinExistence type="predicted"/>
<feature type="transmembrane region" description="Helical" evidence="1">
    <location>
        <begin position="185"/>
        <end position="207"/>
    </location>
</feature>
<dbReference type="EMBL" id="KZ805443">
    <property type="protein sequence ID" value="PVH97192.1"/>
    <property type="molecule type" value="Genomic_DNA"/>
</dbReference>
<protein>
    <recommendedName>
        <fullName evidence="4">Membrane fusion mating protein FIG1</fullName>
    </recommendedName>
</protein>
<keyword evidence="3" id="KW-1185">Reference proteome</keyword>
<dbReference type="PANTHER" id="PTHR28092:SF1">
    <property type="entry name" value="FACTOR-INDUCED GENE 1 PROTEIN"/>
    <property type="match status" value="1"/>
</dbReference>
<evidence type="ECO:0000313" key="3">
    <source>
        <dbReference type="Proteomes" id="UP000244855"/>
    </source>
</evidence>
<accession>A0A2V1DGD5</accession>
<name>A0A2V1DGD5_9PLEO</name>
<gene>
    <name evidence="2" type="ORF">DM02DRAFT_597973</name>
</gene>
<evidence type="ECO:0008006" key="4">
    <source>
        <dbReference type="Google" id="ProtNLM"/>
    </source>
</evidence>
<keyword evidence="1" id="KW-0472">Membrane</keyword>
<feature type="transmembrane region" description="Helical" evidence="1">
    <location>
        <begin position="143"/>
        <end position="164"/>
    </location>
</feature>
<dbReference type="STRING" id="97972.A0A2V1DGD5"/>
<reference evidence="2 3" key="1">
    <citation type="journal article" date="2018" name="Sci. Rep.">
        <title>Comparative genomics provides insights into the lifestyle and reveals functional heterogeneity of dark septate endophytic fungi.</title>
        <authorList>
            <person name="Knapp D.G."/>
            <person name="Nemeth J.B."/>
            <person name="Barry K."/>
            <person name="Hainaut M."/>
            <person name="Henrissat B."/>
            <person name="Johnson J."/>
            <person name="Kuo A."/>
            <person name="Lim J.H.P."/>
            <person name="Lipzen A."/>
            <person name="Nolan M."/>
            <person name="Ohm R.A."/>
            <person name="Tamas L."/>
            <person name="Grigoriev I.V."/>
            <person name="Spatafora J.W."/>
            <person name="Nagy L.G."/>
            <person name="Kovacs G.M."/>
        </authorList>
    </citation>
    <scope>NUCLEOTIDE SEQUENCE [LARGE SCALE GENOMIC DNA]</scope>
    <source>
        <strain evidence="2 3">DSE2036</strain>
    </source>
</reference>
<feature type="transmembrane region" description="Helical" evidence="1">
    <location>
        <begin position="239"/>
        <end position="263"/>
    </location>
</feature>
<sequence>MSKLTMNIGFFPAFQFHHFLMLFLTAGVIIVCKSCDPILLAGCSSYSSMTNVYILGLSYTNSTPSNLSPVSRNLSETLNGYKGASQLEVRAGYFGLCIRQRGVVWLCSSDANGLTTQIGSENDPLDLIGAAAKFKDNVIFSGLLFMAVVLAFVSIILLATFPTWRSERDERTGSDVEVKPFPSRPVTHVAIACSLVASILLLVSSLWQHVGSVGAAAMADISYQGNVHTAIGAQAVSMAWASVILVVIPTIGLIVMILSIMALDRLTDDD</sequence>
<dbReference type="GO" id="GO:0043332">
    <property type="term" value="C:mating projection tip"/>
    <property type="evidence" value="ECO:0007669"/>
    <property type="project" value="TreeGrafter"/>
</dbReference>
<keyword evidence="1" id="KW-0812">Transmembrane</keyword>
<evidence type="ECO:0000313" key="2">
    <source>
        <dbReference type="EMBL" id="PVH97192.1"/>
    </source>
</evidence>
<dbReference type="PANTHER" id="PTHR28092">
    <property type="entry name" value="FACTOR-INDUCED GENE 1 PROTEIN"/>
    <property type="match status" value="1"/>
</dbReference>
<organism evidence="2 3">
    <name type="scientific">Periconia macrospinosa</name>
    <dbReference type="NCBI Taxonomy" id="97972"/>
    <lineage>
        <taxon>Eukaryota</taxon>
        <taxon>Fungi</taxon>
        <taxon>Dikarya</taxon>
        <taxon>Ascomycota</taxon>
        <taxon>Pezizomycotina</taxon>
        <taxon>Dothideomycetes</taxon>
        <taxon>Pleosporomycetidae</taxon>
        <taxon>Pleosporales</taxon>
        <taxon>Massarineae</taxon>
        <taxon>Periconiaceae</taxon>
        <taxon>Periconia</taxon>
    </lineage>
</organism>
<dbReference type="Proteomes" id="UP000244855">
    <property type="component" value="Unassembled WGS sequence"/>
</dbReference>
<dbReference type="GO" id="GO:0016020">
    <property type="term" value="C:membrane"/>
    <property type="evidence" value="ECO:0007669"/>
    <property type="project" value="InterPro"/>
</dbReference>
<dbReference type="Pfam" id="PF12351">
    <property type="entry name" value="Fig1"/>
    <property type="match status" value="1"/>
</dbReference>
<keyword evidence="1" id="KW-1133">Transmembrane helix</keyword>
<dbReference type="AlphaFoldDB" id="A0A2V1DGD5"/>
<evidence type="ECO:0000256" key="1">
    <source>
        <dbReference type="SAM" id="Phobius"/>
    </source>
</evidence>